<evidence type="ECO:0000313" key="1">
    <source>
        <dbReference type="EMBL" id="QKW50004.1"/>
    </source>
</evidence>
<gene>
    <name evidence="1" type="ORF">HUT08_11115</name>
</gene>
<evidence type="ECO:0000313" key="2">
    <source>
        <dbReference type="Proteomes" id="UP000509303"/>
    </source>
</evidence>
<keyword evidence="2" id="KW-1185">Reference proteome</keyword>
<reference evidence="1 2" key="1">
    <citation type="submission" date="2020-06" db="EMBL/GenBank/DDBJ databases">
        <title>Genome mining for natural products.</title>
        <authorList>
            <person name="Zhang B."/>
            <person name="Shi J."/>
            <person name="Ge H."/>
        </authorList>
    </citation>
    <scope>NUCLEOTIDE SEQUENCE [LARGE SCALE GENOMIC DNA]</scope>
    <source>
        <strain evidence="1 2">NA00687</strain>
    </source>
</reference>
<accession>A0A7H8N680</accession>
<dbReference type="AlphaFoldDB" id="A0A7H8N680"/>
<proteinExistence type="predicted"/>
<dbReference type="RefSeq" id="WP_176161739.1">
    <property type="nucleotide sequence ID" value="NZ_CP054929.1"/>
</dbReference>
<name>A0A7H8N680_9ACTN</name>
<protein>
    <submittedName>
        <fullName evidence="1">Uncharacterized protein</fullName>
    </submittedName>
</protein>
<sequence>MTIKVYRQRPGEEPVPLAAPTTIRVDPEAMTQGEWEARFCSTAWGPCRCPRHRGVAADG</sequence>
<dbReference type="EMBL" id="CP054929">
    <property type="protein sequence ID" value="QKW50004.1"/>
    <property type="molecule type" value="Genomic_DNA"/>
</dbReference>
<dbReference type="Proteomes" id="UP000509303">
    <property type="component" value="Chromosome"/>
</dbReference>
<organism evidence="1 2">
    <name type="scientific">Streptomyces buecherae</name>
    <dbReference type="NCBI Taxonomy" id="2763006"/>
    <lineage>
        <taxon>Bacteria</taxon>
        <taxon>Bacillati</taxon>
        <taxon>Actinomycetota</taxon>
        <taxon>Actinomycetes</taxon>
        <taxon>Kitasatosporales</taxon>
        <taxon>Streptomycetaceae</taxon>
        <taxon>Streptomyces</taxon>
    </lineage>
</organism>